<evidence type="ECO:0000256" key="1">
    <source>
        <dbReference type="SAM" id="Phobius"/>
    </source>
</evidence>
<keyword evidence="1" id="KW-1133">Transmembrane helix</keyword>
<organism evidence="2">
    <name type="scientific">Arundo donax</name>
    <name type="common">Giant reed</name>
    <name type="synonym">Donax arundinaceus</name>
    <dbReference type="NCBI Taxonomy" id="35708"/>
    <lineage>
        <taxon>Eukaryota</taxon>
        <taxon>Viridiplantae</taxon>
        <taxon>Streptophyta</taxon>
        <taxon>Embryophyta</taxon>
        <taxon>Tracheophyta</taxon>
        <taxon>Spermatophyta</taxon>
        <taxon>Magnoliopsida</taxon>
        <taxon>Liliopsida</taxon>
        <taxon>Poales</taxon>
        <taxon>Poaceae</taxon>
        <taxon>PACMAD clade</taxon>
        <taxon>Arundinoideae</taxon>
        <taxon>Arundineae</taxon>
        <taxon>Arundo</taxon>
    </lineage>
</organism>
<keyword evidence="1" id="KW-0472">Membrane</keyword>
<dbReference type="AlphaFoldDB" id="A0A0A8Z6X3"/>
<reference evidence="2" key="1">
    <citation type="submission" date="2014-09" db="EMBL/GenBank/DDBJ databases">
        <authorList>
            <person name="Magalhaes I.L.F."/>
            <person name="Oliveira U."/>
            <person name="Santos F.R."/>
            <person name="Vidigal T.H.D.A."/>
            <person name="Brescovit A.D."/>
            <person name="Santos A.J."/>
        </authorList>
    </citation>
    <scope>NUCLEOTIDE SEQUENCE</scope>
    <source>
        <tissue evidence="2">Shoot tissue taken approximately 20 cm above the soil surface</tissue>
    </source>
</reference>
<proteinExistence type="predicted"/>
<sequence length="40" mass="4806">MIKLLESRHIIFRVLTILILYSPSALLFHEEHIWALLYVI</sequence>
<name>A0A0A8Z6X3_ARUDO</name>
<keyword evidence="1" id="KW-0812">Transmembrane</keyword>
<evidence type="ECO:0000313" key="2">
    <source>
        <dbReference type="EMBL" id="JAD34551.1"/>
    </source>
</evidence>
<accession>A0A0A8Z6X3</accession>
<protein>
    <submittedName>
        <fullName evidence="2">Uncharacterized protein</fullName>
    </submittedName>
</protein>
<reference evidence="2" key="2">
    <citation type="journal article" date="2015" name="Data Brief">
        <title>Shoot transcriptome of the giant reed, Arundo donax.</title>
        <authorList>
            <person name="Barrero R.A."/>
            <person name="Guerrero F.D."/>
            <person name="Moolhuijzen P."/>
            <person name="Goolsby J.A."/>
            <person name="Tidwell J."/>
            <person name="Bellgard S.E."/>
            <person name="Bellgard M.I."/>
        </authorList>
    </citation>
    <scope>NUCLEOTIDE SEQUENCE</scope>
    <source>
        <tissue evidence="2">Shoot tissue taken approximately 20 cm above the soil surface</tissue>
    </source>
</reference>
<feature type="transmembrane region" description="Helical" evidence="1">
    <location>
        <begin position="12"/>
        <end position="29"/>
    </location>
</feature>
<dbReference type="EMBL" id="GBRH01263344">
    <property type="protein sequence ID" value="JAD34551.1"/>
    <property type="molecule type" value="Transcribed_RNA"/>
</dbReference>